<dbReference type="STRING" id="869250.J7MCE8"/>
<dbReference type="GeneID" id="20716875"/>
<dbReference type="KEGG" id="tot:TOT_040000834"/>
<organism evidence="3 4">
    <name type="scientific">Theileria orientalis strain Shintoku</name>
    <dbReference type="NCBI Taxonomy" id="869250"/>
    <lineage>
        <taxon>Eukaryota</taxon>
        <taxon>Sar</taxon>
        <taxon>Alveolata</taxon>
        <taxon>Apicomplexa</taxon>
        <taxon>Aconoidasida</taxon>
        <taxon>Piroplasmida</taxon>
        <taxon>Theileriidae</taxon>
        <taxon>Theileria</taxon>
    </lineage>
</organism>
<protein>
    <submittedName>
        <fullName evidence="3">Uncharacterized protein</fullName>
    </submittedName>
</protein>
<evidence type="ECO:0000313" key="3">
    <source>
        <dbReference type="EMBL" id="BAM42467.1"/>
    </source>
</evidence>
<keyword evidence="4" id="KW-1185">Reference proteome</keyword>
<feature type="compositionally biased region" description="Polar residues" evidence="1">
    <location>
        <begin position="545"/>
        <end position="576"/>
    </location>
</feature>
<dbReference type="RefSeq" id="XP_009692768.1">
    <property type="nucleotide sequence ID" value="XM_009694473.1"/>
</dbReference>
<dbReference type="PANTHER" id="PTHR48125:SF16">
    <property type="entry name" value="UBZ4-TYPE DOMAIN-CONTAINING PROTEIN"/>
    <property type="match status" value="1"/>
</dbReference>
<feature type="region of interest" description="Disordered" evidence="1">
    <location>
        <begin position="145"/>
        <end position="196"/>
    </location>
</feature>
<reference evidence="3 4" key="1">
    <citation type="journal article" date="2012" name="MBio">
        <title>Comparative genome analysis of three eukaryotic parasites with differing abilities to transform leukocytes reveals key mediators of Theileria-induced leukocyte transformation.</title>
        <authorList>
            <person name="Hayashida K."/>
            <person name="Hara Y."/>
            <person name="Abe T."/>
            <person name="Yamasaki C."/>
            <person name="Toyoda A."/>
            <person name="Kosuge T."/>
            <person name="Suzuki Y."/>
            <person name="Sato Y."/>
            <person name="Kawashima S."/>
            <person name="Katayama T."/>
            <person name="Wakaguri H."/>
            <person name="Inoue N."/>
            <person name="Homma K."/>
            <person name="Tada-Umezaki M."/>
            <person name="Yagi Y."/>
            <person name="Fujii Y."/>
            <person name="Habara T."/>
            <person name="Kanehisa M."/>
            <person name="Watanabe H."/>
            <person name="Ito K."/>
            <person name="Gojobori T."/>
            <person name="Sugawara H."/>
            <person name="Imanishi T."/>
            <person name="Weir W."/>
            <person name="Gardner M."/>
            <person name="Pain A."/>
            <person name="Shiels B."/>
            <person name="Hattori M."/>
            <person name="Nene V."/>
            <person name="Sugimoto C."/>
        </authorList>
    </citation>
    <scope>NUCLEOTIDE SEQUENCE [LARGE SCALE GENOMIC DNA]</scope>
    <source>
        <strain evidence="3 4">Shintoku</strain>
    </source>
</reference>
<proteinExistence type="predicted"/>
<sequence>MYINSIYSTVLYIILLSRHIGVDCQNAGTGGGSGSNVQLVDLNVANKEDSTGIKYERDDQNDRDRFTAQTGYLIKKVVKREKTVFEITNGKYLDRVIIYKDSENQRKIKFLAPGEVETYDDIGTQQASQPQAQLQVQAQAQPTAQAQQSAQQQPSSQSISLPQTYAQVQTVSAPRPKPPSQPAQQTSQALPPLAAVQPQQTAQTIPVLQPQQTSQAIPIIPAQSSQSAQVQYIDVNLKLQQSTDYVDYYYYTTEDVHRFVCKTGYLIRKLMKDDKLIFEYQQGHPDRAIIFKDENGKSAVRGLAPGTVDPKEPTYIPSSQGNDQQTVAQPQKAQQPDQSTPQSQQSTSQPQLIELELNNRQSTDQILYEKNESKEWERYTCKPGYLINKVLKNGKVAGEAQNNKYFNRAVVSGPKGERQLTSLLPDDIDKTCEAFELELNTRQTTDKYIYKKDQATNREKYTCKSGYLISKVLKNNQVISQPEQNDYFDRAIVYIDDQGKKQLKTLFPGDIDQDDAVEPTAIHTIVAASEGGTSDQASVPALPAPTQQQVESGTEQDPSQPVSKTPASTPAPQTAETAKPSEPAHSDTGQQAAIPRTAVRLDVSKTQGSEAYEYIKSGNINTFKPKDNYGFHMVKLGNTVLWETEDPNKYAKRVDYSTSSFTKISEVRIDTFNGSEEKFIKEDQDAWKPATAIPLQPLTVNIKTRTSNNQFDSTSHGSYRNFMVKSGWAFSKVIESGSLGGVGASDNAPAIWQATDRNEYAVKIIRDGAGLTQNITEMTIYLLNGEEKKYKKTNDAWAPLVTNQN</sequence>
<name>J7MCE8_THEOR</name>
<dbReference type="VEuPathDB" id="PiroplasmaDB:TOT_040000834"/>
<feature type="compositionally biased region" description="Low complexity" evidence="1">
    <location>
        <begin position="324"/>
        <end position="350"/>
    </location>
</feature>
<feature type="compositionally biased region" description="Low complexity" evidence="1">
    <location>
        <begin position="145"/>
        <end position="163"/>
    </location>
</feature>
<evidence type="ECO:0000313" key="4">
    <source>
        <dbReference type="Proteomes" id="UP000003786"/>
    </source>
</evidence>
<feature type="signal peptide" evidence="2">
    <location>
        <begin position="1"/>
        <end position="24"/>
    </location>
</feature>
<accession>J7MCE8</accession>
<feature type="compositionally biased region" description="Low complexity" evidence="1">
    <location>
        <begin position="182"/>
        <end position="195"/>
    </location>
</feature>
<dbReference type="OrthoDB" id="10421218at2759"/>
<keyword evidence="2" id="KW-0732">Signal</keyword>
<feature type="region of interest" description="Disordered" evidence="1">
    <location>
        <begin position="529"/>
        <end position="599"/>
    </location>
</feature>
<dbReference type="Proteomes" id="UP000003786">
    <property type="component" value="Chromosome 4"/>
</dbReference>
<dbReference type="PANTHER" id="PTHR48125">
    <property type="entry name" value="LP07818P1"/>
    <property type="match status" value="1"/>
</dbReference>
<gene>
    <name evidence="3" type="ORF">TOT_040000834</name>
</gene>
<dbReference type="InterPro" id="IPR007480">
    <property type="entry name" value="DUF529"/>
</dbReference>
<evidence type="ECO:0000256" key="1">
    <source>
        <dbReference type="SAM" id="MobiDB-lite"/>
    </source>
</evidence>
<feature type="chain" id="PRO_5003795885" evidence="2">
    <location>
        <begin position="25"/>
        <end position="805"/>
    </location>
</feature>
<dbReference type="AlphaFoldDB" id="J7MCE8"/>
<dbReference type="Pfam" id="PF04385">
    <property type="entry name" value="FAINT"/>
    <property type="match status" value="1"/>
</dbReference>
<evidence type="ECO:0000256" key="2">
    <source>
        <dbReference type="SAM" id="SignalP"/>
    </source>
</evidence>
<dbReference type="EMBL" id="AP011949">
    <property type="protein sequence ID" value="BAM42467.1"/>
    <property type="molecule type" value="Genomic_DNA"/>
</dbReference>
<feature type="region of interest" description="Disordered" evidence="1">
    <location>
        <begin position="301"/>
        <end position="350"/>
    </location>
</feature>